<gene>
    <name evidence="3" type="ORF">AVDCRST_MAG28-2820</name>
</gene>
<dbReference type="InterPro" id="IPR050266">
    <property type="entry name" value="AB_hydrolase_sf"/>
</dbReference>
<dbReference type="EMBL" id="CADCVE010000063">
    <property type="protein sequence ID" value="CAA9458272.1"/>
    <property type="molecule type" value="Genomic_DNA"/>
</dbReference>
<protein>
    <submittedName>
        <fullName evidence="3">Hydrolase, alpha/beta fold family</fullName>
    </submittedName>
</protein>
<sequence>MPYMIAEDGVPIYYTDQGQGEPIFLIHGWTMNHKFFQHNIPELSRTHRVVTMDIRGHGHSGKQEVNLSLRQAARDARAIIDHLGLDGVTLAGWSMGTTLIFNYFDLFGGEKLKGAVFIDMTPYLVNEDGWEHGVFGTLDLKAAYALERDILEDRLTVEAAFIPACFKGGEAPDEDTTEWWIRESMLTPTGVMVAFWTSMVAHDWREQLPRTPVPVLLCYGAQSALYPTKIRDYLAERVPDSRLVVFEESGHSPFWEEPEKFNQEVARFAG</sequence>
<feature type="domain" description="AB hydrolase-1" evidence="2">
    <location>
        <begin position="22"/>
        <end position="258"/>
    </location>
</feature>
<dbReference type="InterPro" id="IPR000073">
    <property type="entry name" value="AB_hydrolase_1"/>
</dbReference>
<dbReference type="GO" id="GO:0016787">
    <property type="term" value="F:hydrolase activity"/>
    <property type="evidence" value="ECO:0007669"/>
    <property type="project" value="UniProtKB-KW"/>
</dbReference>
<accession>A0A6J4QXZ6</accession>
<dbReference type="PANTHER" id="PTHR43798:SF31">
    <property type="entry name" value="AB HYDROLASE SUPERFAMILY PROTEIN YCLE"/>
    <property type="match status" value="1"/>
</dbReference>
<reference evidence="3" key="1">
    <citation type="submission" date="2020-02" db="EMBL/GenBank/DDBJ databases">
        <authorList>
            <person name="Meier V. D."/>
        </authorList>
    </citation>
    <scope>NUCLEOTIDE SEQUENCE</scope>
    <source>
        <strain evidence="3">AVDCRST_MAG28</strain>
    </source>
</reference>
<dbReference type="PANTHER" id="PTHR43798">
    <property type="entry name" value="MONOACYLGLYCEROL LIPASE"/>
    <property type="match status" value="1"/>
</dbReference>
<dbReference type="GO" id="GO:0016020">
    <property type="term" value="C:membrane"/>
    <property type="evidence" value="ECO:0007669"/>
    <property type="project" value="TreeGrafter"/>
</dbReference>
<keyword evidence="1 3" id="KW-0378">Hydrolase</keyword>
<evidence type="ECO:0000259" key="2">
    <source>
        <dbReference type="Pfam" id="PF00561"/>
    </source>
</evidence>
<evidence type="ECO:0000313" key="3">
    <source>
        <dbReference type="EMBL" id="CAA9458272.1"/>
    </source>
</evidence>
<dbReference type="AlphaFoldDB" id="A0A6J4QXZ6"/>
<evidence type="ECO:0000256" key="1">
    <source>
        <dbReference type="ARBA" id="ARBA00022801"/>
    </source>
</evidence>
<proteinExistence type="predicted"/>
<name>A0A6J4QXZ6_9ACTN</name>
<dbReference type="InterPro" id="IPR029058">
    <property type="entry name" value="AB_hydrolase_fold"/>
</dbReference>
<organism evidence="3">
    <name type="scientific">uncultured Rubrobacteraceae bacterium</name>
    <dbReference type="NCBI Taxonomy" id="349277"/>
    <lineage>
        <taxon>Bacteria</taxon>
        <taxon>Bacillati</taxon>
        <taxon>Actinomycetota</taxon>
        <taxon>Rubrobacteria</taxon>
        <taxon>Rubrobacterales</taxon>
        <taxon>Rubrobacteraceae</taxon>
        <taxon>environmental samples</taxon>
    </lineage>
</organism>
<dbReference type="SUPFAM" id="SSF53474">
    <property type="entry name" value="alpha/beta-Hydrolases"/>
    <property type="match status" value="1"/>
</dbReference>
<dbReference type="Pfam" id="PF00561">
    <property type="entry name" value="Abhydrolase_1"/>
    <property type="match status" value="1"/>
</dbReference>
<dbReference type="Gene3D" id="3.40.50.1820">
    <property type="entry name" value="alpha/beta hydrolase"/>
    <property type="match status" value="1"/>
</dbReference>